<dbReference type="RefSeq" id="WP_248049688.1">
    <property type="nucleotide sequence ID" value="NZ_CP118735.1"/>
</dbReference>
<evidence type="ECO:0000259" key="7">
    <source>
        <dbReference type="Pfam" id="PF03787"/>
    </source>
</evidence>
<proteinExistence type="inferred from homology"/>
<reference evidence="8" key="1">
    <citation type="submission" date="2023-02" db="EMBL/GenBank/DDBJ databases">
        <title>Streptococcus sp. Genome Sequencing and Assembly.</title>
        <authorList>
            <person name="Shore S.M."/>
            <person name="Nicholson T.L."/>
        </authorList>
    </citation>
    <scope>NUCLEOTIDE SEQUENCE</scope>
    <source>
        <strain evidence="8">29887</strain>
    </source>
</reference>
<sequence length="362" mass="41407">MEIGYKKFHLILTTLAPVHIGSGGKYSAKEFIFERGSDGNSYYFPDMGQLYSYLVKRQLDEAFERFLIDHHNRSKRLIDFLADKKLTVQDWGGYRLPATGFEHDTATAGKLNDISIFVRDGLGRPYIPGSSLKGAIRTILMNTHWKNKDFVSSFSGKEKENKTVIPWGAKKGKAFDDVFNSIRVSDSSLLKNEDLILVQKWDYSVDKQSAKPLPVFREAIAPLKKIEFEITTTSQEAYELISGLTNFSQEWYRLYTSFYLKDRTRKGNLVPDRYQQDNLQYPIYLGAGAGVWTKTVMKQANGIVQKRYSRLKTKMVGKGVLKLTKTKGKTVRMKSGVSRKLIKNEDSYFEMGKACFLLKEVL</sequence>
<keyword evidence="4" id="KW-0694">RNA-binding</keyword>
<dbReference type="NCBIfam" id="TIGR01899">
    <property type="entry name" value="cas_TM1807_csm5"/>
    <property type="match status" value="1"/>
</dbReference>
<dbReference type="PANTHER" id="PTHR38007">
    <property type="entry name" value="CRISPR SYSTEM CMS PROTEIN CSM5"/>
    <property type="match status" value="1"/>
</dbReference>
<evidence type="ECO:0000256" key="2">
    <source>
        <dbReference type="ARBA" id="ARBA00006680"/>
    </source>
</evidence>
<dbReference type="KEGG" id="sins:PW252_01070"/>
<evidence type="ECO:0000256" key="6">
    <source>
        <dbReference type="ARBA" id="ARBA00031720"/>
    </source>
</evidence>
<evidence type="ECO:0000256" key="5">
    <source>
        <dbReference type="ARBA" id="ARBA00023118"/>
    </source>
</evidence>
<feature type="domain" description="CRISPR type III-associated protein" evidence="7">
    <location>
        <begin position="12"/>
        <end position="230"/>
    </location>
</feature>
<organism evidence="8">
    <name type="scientific">Streptococcus iners</name>
    <dbReference type="NCBI Taxonomy" id="3028084"/>
    <lineage>
        <taxon>Bacteria</taxon>
        <taxon>Bacillati</taxon>
        <taxon>Bacillota</taxon>
        <taxon>Bacilli</taxon>
        <taxon>Lactobacillales</taxon>
        <taxon>Streptococcaceae</taxon>
        <taxon>Streptococcus</taxon>
    </lineage>
</organism>
<comment type="similarity">
    <text evidence="2">Belongs to the CRISPR-associated Csm5 family.</text>
</comment>
<dbReference type="PANTHER" id="PTHR38007:SF1">
    <property type="entry name" value="CRISPR SYSTEM CMS PROTEIN CSM5"/>
    <property type="match status" value="1"/>
</dbReference>
<dbReference type="InterPro" id="IPR010173">
    <property type="entry name" value="CRISPR-assoc_Csm5"/>
</dbReference>
<evidence type="ECO:0000313" key="8">
    <source>
        <dbReference type="EMBL" id="WNY52148.1"/>
    </source>
</evidence>
<evidence type="ECO:0000256" key="1">
    <source>
        <dbReference type="ARBA" id="ARBA00003088"/>
    </source>
</evidence>
<dbReference type="AlphaFoldDB" id="A0AA96VQ77"/>
<evidence type="ECO:0000256" key="3">
    <source>
        <dbReference type="ARBA" id="ARBA00016113"/>
    </source>
</evidence>
<name>A0AA96VQ77_9STRE</name>
<comment type="function">
    <text evidence="1">This subunit might be involved in maturation of a crRNA intermediate to its mature form.</text>
</comment>
<dbReference type="GO" id="GO:0003723">
    <property type="term" value="F:RNA binding"/>
    <property type="evidence" value="ECO:0007669"/>
    <property type="project" value="UniProtKB-KW"/>
</dbReference>
<accession>A0AA96VQ77</accession>
<dbReference type="GO" id="GO:0051607">
    <property type="term" value="P:defense response to virus"/>
    <property type="evidence" value="ECO:0007669"/>
    <property type="project" value="UniProtKB-KW"/>
</dbReference>
<gene>
    <name evidence="8" type="primary">csm5</name>
    <name evidence="8" type="ORF">PW252_01070</name>
</gene>
<evidence type="ECO:0000256" key="4">
    <source>
        <dbReference type="ARBA" id="ARBA00022884"/>
    </source>
</evidence>
<dbReference type="EMBL" id="CP118735">
    <property type="protein sequence ID" value="WNY52148.1"/>
    <property type="molecule type" value="Genomic_DNA"/>
</dbReference>
<dbReference type="InterPro" id="IPR005537">
    <property type="entry name" value="RAMP_III_fam"/>
</dbReference>
<keyword evidence="5" id="KW-0051">Antiviral defense</keyword>
<protein>
    <recommendedName>
        <fullName evidence="3">CRISPR system Cms protein Csm5</fullName>
    </recommendedName>
    <alternativeName>
        <fullName evidence="6">CRISPR type III A-associated protein Csm5</fullName>
    </alternativeName>
</protein>
<dbReference type="Pfam" id="PF03787">
    <property type="entry name" value="RAMPs"/>
    <property type="match status" value="1"/>
</dbReference>